<proteinExistence type="predicted"/>
<dbReference type="PANTHER" id="PTHR47371:SF1">
    <property type="entry name" value="LIPOTEICHOIC ACID SYNTHASE-LIKE YQGS"/>
    <property type="match status" value="1"/>
</dbReference>
<sequence>MLQHLFPKLRFALVAVVLLWIKTYIVYKLAFDIKIDNFFEEFMLFINPLAALLLFFGLALLASKHRNRIIIGISFILSFILFGNAMFYGFYNDFVTFPVLFQTNNMADLGTSIKELFTYKTLLLF</sequence>
<keyword evidence="1" id="KW-0472">Membrane</keyword>
<dbReference type="Proteomes" id="UP000308444">
    <property type="component" value="Unassembled WGS sequence"/>
</dbReference>
<dbReference type="InterPro" id="IPR050448">
    <property type="entry name" value="OpgB/LTA_synthase_biosynth"/>
</dbReference>
<evidence type="ECO:0000313" key="3">
    <source>
        <dbReference type="Proteomes" id="UP000308444"/>
    </source>
</evidence>
<evidence type="ECO:0000313" key="2">
    <source>
        <dbReference type="EMBL" id="TKJ05115.1"/>
    </source>
</evidence>
<name>A0A9X9ACV5_BACCE</name>
<feature type="transmembrane region" description="Helical" evidence="1">
    <location>
        <begin position="12"/>
        <end position="30"/>
    </location>
</feature>
<keyword evidence="1" id="KW-1133">Transmembrane helix</keyword>
<feature type="transmembrane region" description="Helical" evidence="1">
    <location>
        <begin position="69"/>
        <end position="91"/>
    </location>
</feature>
<feature type="non-terminal residue" evidence="2">
    <location>
        <position position="125"/>
    </location>
</feature>
<comment type="caution">
    <text evidence="2">The sequence shown here is derived from an EMBL/GenBank/DDBJ whole genome shotgun (WGS) entry which is preliminary data.</text>
</comment>
<keyword evidence="1" id="KW-0812">Transmembrane</keyword>
<evidence type="ECO:0008006" key="4">
    <source>
        <dbReference type="Google" id="ProtNLM"/>
    </source>
</evidence>
<dbReference type="EMBL" id="SZOH01000557">
    <property type="protein sequence ID" value="TKJ05115.1"/>
    <property type="molecule type" value="Genomic_DNA"/>
</dbReference>
<gene>
    <name evidence="2" type="ORF">FC695_09620</name>
</gene>
<feature type="transmembrane region" description="Helical" evidence="1">
    <location>
        <begin position="42"/>
        <end position="62"/>
    </location>
</feature>
<reference evidence="2 3" key="1">
    <citation type="journal article" date="2019" name="Environ. Microbiol.">
        <title>An active ?-lactamase is a part of an orchestrated cell wall stress resistance network of Bacillus subtilis and related rhizosphere species.</title>
        <authorList>
            <person name="Bucher T."/>
            <person name="Keren-Paz A."/>
            <person name="Hausser J."/>
            <person name="Olender T."/>
            <person name="Cytryn E."/>
            <person name="Kolodkin-Gal I."/>
        </authorList>
    </citation>
    <scope>NUCLEOTIDE SEQUENCE [LARGE SCALE GENOMIC DNA]</scope>
    <source>
        <strain evidence="2 3">I32</strain>
    </source>
</reference>
<dbReference type="AlphaFoldDB" id="A0A9X9ACV5"/>
<protein>
    <recommendedName>
        <fullName evidence="4">Glycerol phosphate lipoteichoic acid synthase</fullName>
    </recommendedName>
</protein>
<accession>A0A9X9ACV5</accession>
<evidence type="ECO:0000256" key="1">
    <source>
        <dbReference type="SAM" id="Phobius"/>
    </source>
</evidence>
<organism evidence="2 3">
    <name type="scientific">Bacillus cereus</name>
    <dbReference type="NCBI Taxonomy" id="1396"/>
    <lineage>
        <taxon>Bacteria</taxon>
        <taxon>Bacillati</taxon>
        <taxon>Bacillota</taxon>
        <taxon>Bacilli</taxon>
        <taxon>Bacillales</taxon>
        <taxon>Bacillaceae</taxon>
        <taxon>Bacillus</taxon>
        <taxon>Bacillus cereus group</taxon>
    </lineage>
</organism>
<dbReference type="PANTHER" id="PTHR47371">
    <property type="entry name" value="LIPOTEICHOIC ACID SYNTHASE"/>
    <property type="match status" value="1"/>
</dbReference>